<evidence type="ECO:0000256" key="2">
    <source>
        <dbReference type="SAM" id="SignalP"/>
    </source>
</evidence>
<dbReference type="OrthoDB" id="8678477at2"/>
<feature type="signal peptide" evidence="2">
    <location>
        <begin position="1"/>
        <end position="28"/>
    </location>
</feature>
<organism evidence="3 4">
    <name type="scientific">Paracidovorax konjaci</name>
    <dbReference type="NCBI Taxonomy" id="32040"/>
    <lineage>
        <taxon>Bacteria</taxon>
        <taxon>Pseudomonadati</taxon>
        <taxon>Pseudomonadota</taxon>
        <taxon>Betaproteobacteria</taxon>
        <taxon>Burkholderiales</taxon>
        <taxon>Comamonadaceae</taxon>
        <taxon>Paracidovorax</taxon>
    </lineage>
</organism>
<dbReference type="PANTHER" id="PTHR42928">
    <property type="entry name" value="TRICARBOXYLATE-BINDING PROTEIN"/>
    <property type="match status" value="1"/>
</dbReference>
<gene>
    <name evidence="3" type="ORF">SAMN04489710_107118</name>
</gene>
<dbReference type="AlphaFoldDB" id="A0A1I1VRM2"/>
<evidence type="ECO:0000256" key="1">
    <source>
        <dbReference type="ARBA" id="ARBA00006987"/>
    </source>
</evidence>
<reference evidence="4" key="1">
    <citation type="submission" date="2016-10" db="EMBL/GenBank/DDBJ databases">
        <authorList>
            <person name="Varghese N."/>
            <person name="Submissions S."/>
        </authorList>
    </citation>
    <scope>NUCLEOTIDE SEQUENCE [LARGE SCALE GENOMIC DNA]</scope>
    <source>
        <strain evidence="4">DSM 7481</strain>
    </source>
</reference>
<dbReference type="Proteomes" id="UP000199517">
    <property type="component" value="Unassembled WGS sequence"/>
</dbReference>
<dbReference type="STRING" id="32040.SAMN04489710_107118"/>
<dbReference type="RefSeq" id="WP_092952753.1">
    <property type="nucleotide sequence ID" value="NZ_FOMQ01000007.1"/>
</dbReference>
<dbReference type="InterPro" id="IPR006311">
    <property type="entry name" value="TAT_signal"/>
</dbReference>
<dbReference type="EMBL" id="FOMQ01000007">
    <property type="protein sequence ID" value="SFD85697.1"/>
    <property type="molecule type" value="Genomic_DNA"/>
</dbReference>
<name>A0A1I1VRM2_9BURK</name>
<evidence type="ECO:0000313" key="4">
    <source>
        <dbReference type="Proteomes" id="UP000199517"/>
    </source>
</evidence>
<keyword evidence="2" id="KW-0732">Signal</keyword>
<accession>A0A1I1VRM2</accession>
<feature type="chain" id="PRO_5011641067" evidence="2">
    <location>
        <begin position="29"/>
        <end position="336"/>
    </location>
</feature>
<dbReference type="Pfam" id="PF03401">
    <property type="entry name" value="TctC"/>
    <property type="match status" value="1"/>
</dbReference>
<dbReference type="PIRSF" id="PIRSF017082">
    <property type="entry name" value="YflP"/>
    <property type="match status" value="1"/>
</dbReference>
<evidence type="ECO:0000313" key="3">
    <source>
        <dbReference type="EMBL" id="SFD85697.1"/>
    </source>
</evidence>
<proteinExistence type="inferred from homology"/>
<dbReference type="InterPro" id="IPR005064">
    <property type="entry name" value="BUG"/>
</dbReference>
<dbReference type="PANTHER" id="PTHR42928:SF5">
    <property type="entry name" value="BLR1237 PROTEIN"/>
    <property type="match status" value="1"/>
</dbReference>
<dbReference type="PROSITE" id="PS51318">
    <property type="entry name" value="TAT"/>
    <property type="match status" value="1"/>
</dbReference>
<dbReference type="Gene3D" id="3.40.190.10">
    <property type="entry name" value="Periplasmic binding protein-like II"/>
    <property type="match status" value="1"/>
</dbReference>
<keyword evidence="4" id="KW-1185">Reference proteome</keyword>
<dbReference type="Gene3D" id="3.40.190.150">
    <property type="entry name" value="Bordetella uptake gene, domain 1"/>
    <property type="match status" value="1"/>
</dbReference>
<keyword evidence="3" id="KW-0675">Receptor</keyword>
<dbReference type="InterPro" id="IPR042100">
    <property type="entry name" value="Bug_dom1"/>
</dbReference>
<comment type="similarity">
    <text evidence="1">Belongs to the UPF0065 (bug) family.</text>
</comment>
<protein>
    <submittedName>
        <fullName evidence="3">Tripartite-type tricarboxylate transporter, receptor component TctC</fullName>
    </submittedName>
</protein>
<sequence length="336" mass="35324">MPSTTVLSRRKALAFCLAGSALPWAVHAQGPQGSAAAGEFPVKPVRLIVPFAPAGSTDILARLLSKHLFASSGQPMVVENVAGAGGNLGAAVVARAPADGYTLEIGAMSTHAMNGSLYKQLAFDPMNDFDTVAMLAYAINVIAVSASLPVRTFPELLAYIRANPGKINYASGGIGTHNHLTLALLAKTANLDIVHVPYKGGGPAVAALLQGECQMFAGGASLLLPHAQAGKIRLIAVTEKSRTDLLPDVPSASETLKGFEVTNWYGVFAPRGLDPARRAQINQEINRVTALPEVAERLKGLGMVRAPLSPLQLRAVLQADHDLWSHTIQSLRIAPE</sequence>
<dbReference type="SUPFAM" id="SSF53850">
    <property type="entry name" value="Periplasmic binding protein-like II"/>
    <property type="match status" value="1"/>
</dbReference>